<proteinExistence type="predicted"/>
<sequence>MSAPVVSFINMKGGVGKTTLCVGIAEFLANYRHKKILLIDVDPQLNATQSIMGKYNRIEEYIDELLPNEKTIRKVFETKKSISTENIKLTPDQVITQLTDNLDVILGDISIIFDTDQAPIRIQRIKKFISDNDIRNKYDYILIDSPPTISIFTDASLIASDYYLTPIRIDYYSILGAANLMKVIEYLKESFDSNIKHLGFIYTNTHKRQTQKTKKIQKDFESNPMFIDNYFFSNRLSYLRDLMVGGRGNIPSSYTKSKIDIENICNEFENRISAIERNNDDE</sequence>
<dbReference type="PANTHER" id="PTHR13696:SF99">
    <property type="entry name" value="COBYRINIC ACID AC-DIAMIDE SYNTHASE"/>
    <property type="match status" value="1"/>
</dbReference>
<dbReference type="CDD" id="cd02042">
    <property type="entry name" value="ParAB_family"/>
    <property type="match status" value="1"/>
</dbReference>
<organism evidence="2">
    <name type="scientific">Morganella morganii</name>
    <name type="common">Proteus morganii</name>
    <dbReference type="NCBI Taxonomy" id="582"/>
    <lineage>
        <taxon>Bacteria</taxon>
        <taxon>Pseudomonadati</taxon>
        <taxon>Pseudomonadota</taxon>
        <taxon>Gammaproteobacteria</taxon>
        <taxon>Enterobacterales</taxon>
        <taxon>Morganellaceae</taxon>
        <taxon>Morganella</taxon>
    </lineage>
</organism>
<dbReference type="InterPro" id="IPR050678">
    <property type="entry name" value="DNA_Partitioning_ATPase"/>
</dbReference>
<comment type="caution">
    <text evidence="2">The sequence shown here is derived from an EMBL/GenBank/DDBJ whole genome shotgun (WGS) entry which is preliminary data.</text>
</comment>
<dbReference type="InterPro" id="IPR025669">
    <property type="entry name" value="AAA_dom"/>
</dbReference>
<dbReference type="SUPFAM" id="SSF52540">
    <property type="entry name" value="P-loop containing nucleoside triphosphate hydrolases"/>
    <property type="match status" value="1"/>
</dbReference>
<feature type="domain" description="AAA" evidence="1">
    <location>
        <begin position="5"/>
        <end position="196"/>
    </location>
</feature>
<dbReference type="Gene3D" id="3.40.50.300">
    <property type="entry name" value="P-loop containing nucleotide triphosphate hydrolases"/>
    <property type="match status" value="1"/>
</dbReference>
<dbReference type="InterPro" id="IPR027417">
    <property type="entry name" value="P-loop_NTPase"/>
</dbReference>
<dbReference type="RefSeq" id="WP_163653176.1">
    <property type="nucleotide sequence ID" value="NZ_CP048806.1"/>
</dbReference>
<protein>
    <submittedName>
        <fullName evidence="2">AAA family ATPase</fullName>
    </submittedName>
</protein>
<gene>
    <name evidence="2" type="ORF">PN925_002569</name>
</gene>
<dbReference type="EMBL" id="ABKJEP030000035">
    <property type="protein sequence ID" value="EMO9457186.1"/>
    <property type="molecule type" value="Genomic_DNA"/>
</dbReference>
<dbReference type="AlphaFoldDB" id="A0AAI9HT35"/>
<evidence type="ECO:0000259" key="1">
    <source>
        <dbReference type="Pfam" id="PF13614"/>
    </source>
</evidence>
<dbReference type="PANTHER" id="PTHR13696">
    <property type="entry name" value="P-LOOP CONTAINING NUCLEOSIDE TRIPHOSPHATE HYDROLASE"/>
    <property type="match status" value="1"/>
</dbReference>
<evidence type="ECO:0000313" key="2">
    <source>
        <dbReference type="EMBL" id="EMO9457186.1"/>
    </source>
</evidence>
<dbReference type="Pfam" id="PF13614">
    <property type="entry name" value="AAA_31"/>
    <property type="match status" value="1"/>
</dbReference>
<accession>A0AAI9HT35</accession>
<reference evidence="2" key="1">
    <citation type="submission" date="2024-02" db="EMBL/GenBank/DDBJ databases">
        <authorList>
            <consortium name="Clinical and Environmental Microbiology Branch: Whole genome sequencing antimicrobial resistance pathogens in the healthcare setting"/>
        </authorList>
    </citation>
    <scope>NUCLEOTIDE SEQUENCE</scope>
    <source>
        <strain evidence="2">2023KU-00017</strain>
    </source>
</reference>
<name>A0AAI9HT35_MORMO</name>